<dbReference type="InterPro" id="IPR036188">
    <property type="entry name" value="FAD/NAD-bd_sf"/>
</dbReference>
<proteinExistence type="predicted"/>
<evidence type="ECO:0000313" key="2">
    <source>
        <dbReference type="WBParaSite" id="TTAC_0000177901-mRNA-1"/>
    </source>
</evidence>
<organism evidence="2">
    <name type="scientific">Hydatigena taeniaeformis</name>
    <name type="common">Feline tapeworm</name>
    <name type="synonym">Taenia taeniaeformis</name>
    <dbReference type="NCBI Taxonomy" id="6205"/>
    <lineage>
        <taxon>Eukaryota</taxon>
        <taxon>Metazoa</taxon>
        <taxon>Spiralia</taxon>
        <taxon>Lophotrochozoa</taxon>
        <taxon>Platyhelminthes</taxon>
        <taxon>Cestoda</taxon>
        <taxon>Eucestoda</taxon>
        <taxon>Cyclophyllidea</taxon>
        <taxon>Taeniidae</taxon>
        <taxon>Hydatigera</taxon>
    </lineage>
</organism>
<dbReference type="InterPro" id="IPR032151">
    <property type="entry name" value="CFAP61_N"/>
</dbReference>
<accession>A0A0R3WLZ1</accession>
<reference evidence="2" key="1">
    <citation type="submission" date="2017-02" db="UniProtKB">
        <authorList>
            <consortium name="WormBaseParasite"/>
        </authorList>
    </citation>
    <scope>IDENTIFICATION</scope>
</reference>
<feature type="domain" description="Cilia- and flagella-associated protein 61 N-terminal" evidence="1">
    <location>
        <begin position="2"/>
        <end position="219"/>
    </location>
</feature>
<dbReference type="STRING" id="6205.A0A0R3WLZ1"/>
<dbReference type="Pfam" id="PF16092">
    <property type="entry name" value="CFAP61_N"/>
    <property type="match status" value="1"/>
</dbReference>
<dbReference type="AlphaFoldDB" id="A0A0R3WLZ1"/>
<dbReference type="InterPro" id="IPR038884">
    <property type="entry name" value="CFAP61"/>
</dbReference>
<evidence type="ECO:0000259" key="1">
    <source>
        <dbReference type="Pfam" id="PF16092"/>
    </source>
</evidence>
<dbReference type="SUPFAM" id="SSF51905">
    <property type="entry name" value="FAD/NAD(P)-binding domain"/>
    <property type="match status" value="1"/>
</dbReference>
<name>A0A0R3WLZ1_HYDTA</name>
<dbReference type="PANTHER" id="PTHR21178">
    <property type="entry name" value="CILIA- AND FLAGELLA-ASSOCIATED PROTEIN 61"/>
    <property type="match status" value="1"/>
</dbReference>
<sequence>LNDAPPISLVKGIYGGDWLKTTFKFEYLNTLNTMFIQLIVIRDDYKKRGFVDIIRAAFRELADVNHFLLLVPEATNYDEFDESLPENILRMRFSSFISTEIKPVFSKLLTTEEEQCVLKWDVVHFIRRDFDSALHCRLASVKDNDDLTPIFNSKSDTLRKIYGEFYISELVEAQNKNMKAIVLESNKTGHAVGFMNATTLYNADFLNREYDLRFCNYLQKNGLRDTSKFPKPASLIKLQIDLPVTDVDLTESDNQTEVLTEISKKSHADASSMAFREEIDPNSDGNPTTLSTDDLRSTILSDSFSVDKDTRLAYVSSGNWIRRHLRGYFGVSSSQDTERNAYPCDDNNAFVIQLYGLLPEFDTRAKDFLPFMFDQFPGIDYAAITVPRLDPETTLLQNFYRVRPRTGSIVAQDLYIYHRANLISDFQVRPAVRVDLPDILELANQMHPFDRKLFAKDVKNYMKLGCESDGTPLFCYVALCLRKIVGVLFARAEVHIDWLKANYDLEEYIYFAQHGGHEFATLIHFVLSLTVHSRARFFLREVMRQSGKTCFFYFIYPPFAMDTKLKMNTPLSCLGDFYAVQPRRQIVYPSELVKGEKGPQNRILSCPLDDPPPAVYHISRNLIMEPKIVLNTRIVVVGASSTSLAFLERLTFASHIRFNNIVLLSPHGIPGDTEASENHRVPLFYPARYMQDRRRLGQISLHTLVNIILGTLTAIDRRVRFRQLIQNRKAIMIDGSREMPYDFLILSPGMQYHPPTPVGTDPKFVAEKHCKNLCDPIMNYTKNKPKNLFLLNDEHSTVEAIEYVEKNLMPDTSNERHLSRKQSLQTDMLLEDPCSEKKQKHSPEEGPIIIFGDCLDAYACVHGLLHMGVPSIRIIMMHPFKKNDTNDIDEQLKTKTKPQCHSLTSAFDDYTVEAAVHEEMENSGVRIFKRCAFLHWNDDPTAVYVKEIEDVTFIIQGLEKRIRCVAFFSFVDRKIDYTFFKAVNDACLVFDKQLVIDANFHTSDPCIRAAGPATKFHRICYNDKYTHALFNSLEVGKKLGDAFLKEFDPSTEMPKTPAKDELHLLPEFKMPRIAYAVLPGGYTFLKIWEPGYKKNTLLRMRELDSNKNLPRRFFEEPWAMTLFHDRFEELREEIHELGCNARETEAAPLIDFIRSLQEPCKKVSSCTKSRTISLPKCQPATRILMSREAFERIHYEHLSKGHKYEVEKKTINFVTNNYDLLPMYAKPDMVKKVR</sequence>
<dbReference type="PANTHER" id="PTHR21178:SF8">
    <property type="entry name" value="CILIA- AND FLAGELLA-ASSOCIATED PROTEIN 61"/>
    <property type="match status" value="1"/>
</dbReference>
<dbReference type="WBParaSite" id="TTAC_0000177901-mRNA-1">
    <property type="protein sequence ID" value="TTAC_0000177901-mRNA-1"/>
    <property type="gene ID" value="TTAC_0000177901"/>
</dbReference>
<protein>
    <submittedName>
        <fullName evidence="2">DUF4821 domain-containing protein</fullName>
    </submittedName>
</protein>